<proteinExistence type="predicted"/>
<accession>A0ABR8ZZR3</accession>
<comment type="caution">
    <text evidence="1">The sequence shown here is derived from an EMBL/GenBank/DDBJ whole genome shotgun (WGS) entry which is preliminary data.</text>
</comment>
<evidence type="ECO:0000313" key="2">
    <source>
        <dbReference type="Proteomes" id="UP000661012"/>
    </source>
</evidence>
<evidence type="ECO:0000313" key="1">
    <source>
        <dbReference type="EMBL" id="MBD8109200.1"/>
    </source>
</evidence>
<reference evidence="1 2" key="1">
    <citation type="journal article" date="2020" name="FEMS Microbiol. Ecol.">
        <title>Temporal dynamics of bacterial communities during seed development and maturation.</title>
        <authorList>
            <person name="Chesneau G."/>
            <person name="Torres-Cortes G."/>
            <person name="Briand M."/>
            <person name="Darrasse A."/>
            <person name="Preveaux A."/>
            <person name="Marais C."/>
            <person name="Jacques M.A."/>
            <person name="Shade A."/>
            <person name="Barret M."/>
        </authorList>
    </citation>
    <scope>NUCLEOTIDE SEQUENCE [LARGE SCALE GENOMIC DNA]</scope>
    <source>
        <strain evidence="1 2">CFBP13732</strain>
    </source>
</reference>
<gene>
    <name evidence="1" type="ORF">IFT93_22815</name>
</gene>
<sequence>MTNYAGLEPLREDVAALANDIYELLSRLKALESPGHHDAETVAELLARNAIGRIRDLYMEAYREALVLDACFKD</sequence>
<evidence type="ECO:0008006" key="3">
    <source>
        <dbReference type="Google" id="ProtNLM"/>
    </source>
</evidence>
<organism evidence="1 2">
    <name type="scientific">Erwinia persicina</name>
    <dbReference type="NCBI Taxonomy" id="55211"/>
    <lineage>
        <taxon>Bacteria</taxon>
        <taxon>Pseudomonadati</taxon>
        <taxon>Pseudomonadota</taxon>
        <taxon>Gammaproteobacteria</taxon>
        <taxon>Enterobacterales</taxon>
        <taxon>Erwiniaceae</taxon>
        <taxon>Erwinia</taxon>
    </lineage>
</organism>
<protein>
    <recommendedName>
        <fullName evidence="3">Cytoplasmic protein</fullName>
    </recommendedName>
</protein>
<keyword evidence="2" id="KW-1185">Reference proteome</keyword>
<name>A0ABR8ZZR3_9GAMM</name>
<dbReference type="RefSeq" id="WP_191931312.1">
    <property type="nucleotide sequence ID" value="NZ_JACYNM010000038.1"/>
</dbReference>
<dbReference type="EMBL" id="JACYNN010000037">
    <property type="protein sequence ID" value="MBD8109200.1"/>
    <property type="molecule type" value="Genomic_DNA"/>
</dbReference>
<dbReference type="Proteomes" id="UP000661012">
    <property type="component" value="Unassembled WGS sequence"/>
</dbReference>